<dbReference type="EMBL" id="HG992979">
    <property type="protein sequence ID" value="CAE7023716.1"/>
    <property type="molecule type" value="Genomic_DNA"/>
</dbReference>
<evidence type="ECO:0000313" key="3">
    <source>
        <dbReference type="Proteomes" id="UP000472372"/>
    </source>
</evidence>
<evidence type="ECO:0000313" key="2">
    <source>
        <dbReference type="EMBL" id="CAE7023716.1"/>
    </source>
</evidence>
<feature type="compositionally biased region" description="Basic and acidic residues" evidence="1">
    <location>
        <begin position="84"/>
        <end position="98"/>
    </location>
</feature>
<gene>
    <name evidence="2" type="ORF">PTTW11_03637</name>
</gene>
<evidence type="ECO:0000256" key="1">
    <source>
        <dbReference type="SAM" id="MobiDB-lite"/>
    </source>
</evidence>
<name>A0A6S6VKA3_9PLEO</name>
<feature type="compositionally biased region" description="Polar residues" evidence="1">
    <location>
        <begin position="69"/>
        <end position="82"/>
    </location>
</feature>
<proteinExistence type="predicted"/>
<accession>A0A6S6VKA3</accession>
<feature type="compositionally biased region" description="Polar residues" evidence="1">
    <location>
        <begin position="22"/>
        <end position="47"/>
    </location>
</feature>
<organism evidence="2 3">
    <name type="scientific">Pyrenophora teres f. teres</name>
    <dbReference type="NCBI Taxonomy" id="97479"/>
    <lineage>
        <taxon>Eukaryota</taxon>
        <taxon>Fungi</taxon>
        <taxon>Dikarya</taxon>
        <taxon>Ascomycota</taxon>
        <taxon>Pezizomycotina</taxon>
        <taxon>Dothideomycetes</taxon>
        <taxon>Pleosporomycetidae</taxon>
        <taxon>Pleosporales</taxon>
        <taxon>Pleosporineae</taxon>
        <taxon>Pleosporaceae</taxon>
        <taxon>Pyrenophora</taxon>
    </lineage>
</organism>
<sequence>MPFTSQLRTISRPLIKSPPIFKQTSIRMSSTNEHGQGASHATGQSAVPNKVQEAAPKGLEEGLPESVHPTGSNPNSQSTSKTHALKDGEDSIVPKKVQEIVPESVERALPNAIHNTGDKK</sequence>
<dbReference type="Proteomes" id="UP000472372">
    <property type="component" value="Chromosome 3"/>
</dbReference>
<feature type="region of interest" description="Disordered" evidence="1">
    <location>
        <begin position="1"/>
        <end position="120"/>
    </location>
</feature>
<dbReference type="AlphaFoldDB" id="A0A6S6VKA3"/>
<reference evidence="2" key="1">
    <citation type="submission" date="2021-02" db="EMBL/GenBank/DDBJ databases">
        <authorList>
            <person name="Syme A R."/>
            <person name="Syme A R."/>
            <person name="Moolhuijzen P."/>
        </authorList>
    </citation>
    <scope>NUCLEOTIDE SEQUENCE</scope>
    <source>
        <strain evidence="2">W1-1</strain>
    </source>
</reference>
<protein>
    <submittedName>
        <fullName evidence="2">Uncharacterized protein</fullName>
    </submittedName>
</protein>